<dbReference type="EMBL" id="QXFT01000532">
    <property type="protein sequence ID" value="KAE9341419.1"/>
    <property type="molecule type" value="Genomic_DNA"/>
</dbReference>
<evidence type="ECO:0000313" key="3">
    <source>
        <dbReference type="EMBL" id="KAE9022626.1"/>
    </source>
</evidence>
<name>A0A6A4FEQ5_9STRA</name>
<dbReference type="EMBL" id="QXFU01000732">
    <property type="protein sequence ID" value="KAE9022626.1"/>
    <property type="molecule type" value="Genomic_DNA"/>
</dbReference>
<reference evidence="4 6" key="1">
    <citation type="submission" date="2018-08" db="EMBL/GenBank/DDBJ databases">
        <title>Genomic investigation of the strawberry pathogen Phytophthora fragariae indicates pathogenicity is determined by transcriptional variation in three key races.</title>
        <authorList>
            <person name="Adams T.M."/>
            <person name="Armitage A.D."/>
            <person name="Sobczyk M.K."/>
            <person name="Bates H.J."/>
            <person name="Dunwell J.M."/>
            <person name="Nellist C.F."/>
            <person name="Harrison R.J."/>
        </authorList>
    </citation>
    <scope>NUCLEOTIDE SEQUENCE [LARGE SCALE GENOMIC DNA]</scope>
    <source>
        <strain evidence="2 5">SCRP249</strain>
        <strain evidence="3 7">SCRP324</strain>
        <strain evidence="4 6">SCRP333</strain>
    </source>
</reference>
<comment type="caution">
    <text evidence="4">The sequence shown here is derived from an EMBL/GenBank/DDBJ whole genome shotgun (WGS) entry which is preliminary data.</text>
</comment>
<evidence type="ECO:0000256" key="1">
    <source>
        <dbReference type="SAM" id="MobiDB-lite"/>
    </source>
</evidence>
<sequence length="254" mass="26904">MQPHEQTWRQAIEDEEAASAAVVEAERTLHRQLQHHLASSPTVDDAVSELDLRRTEYAVAVRATDEAAAVYHRAQGGVIAAERNHRRADHVQRIQAVLQQARAEQQHAATTRSSVARRSHSSSSENGSSPRPTKRLNLGPPSSGPAIQTTGSEEDTGRSGESEASSSGNASDPPPLPLNTLMPMALLAPQASGVPPSMPAPAPSQAQMAGYLSDSESESNSQHGDSDVNDENSESIESSEFVPSTESGDSETSG</sequence>
<feature type="compositionally biased region" description="Low complexity" evidence="1">
    <location>
        <begin position="162"/>
        <end position="171"/>
    </location>
</feature>
<evidence type="ECO:0000313" key="6">
    <source>
        <dbReference type="Proteomes" id="UP000434957"/>
    </source>
</evidence>
<dbReference type="EMBL" id="QXFV01001101">
    <property type="protein sequence ID" value="KAE9015176.1"/>
    <property type="molecule type" value="Genomic_DNA"/>
</dbReference>
<dbReference type="Proteomes" id="UP000435112">
    <property type="component" value="Unassembled WGS sequence"/>
</dbReference>
<feature type="region of interest" description="Disordered" evidence="1">
    <location>
        <begin position="100"/>
        <end position="254"/>
    </location>
</feature>
<dbReference type="AlphaFoldDB" id="A0A6A4FEQ5"/>
<evidence type="ECO:0000313" key="5">
    <source>
        <dbReference type="Proteomes" id="UP000429607"/>
    </source>
</evidence>
<feature type="compositionally biased region" description="Low complexity" evidence="1">
    <location>
        <begin position="178"/>
        <end position="189"/>
    </location>
</feature>
<evidence type="ECO:0000313" key="2">
    <source>
        <dbReference type="EMBL" id="KAE9015176.1"/>
    </source>
</evidence>
<organism evidence="4 6">
    <name type="scientific">Phytophthora rubi</name>
    <dbReference type="NCBI Taxonomy" id="129364"/>
    <lineage>
        <taxon>Eukaryota</taxon>
        <taxon>Sar</taxon>
        <taxon>Stramenopiles</taxon>
        <taxon>Oomycota</taxon>
        <taxon>Peronosporomycetes</taxon>
        <taxon>Peronosporales</taxon>
        <taxon>Peronosporaceae</taxon>
        <taxon>Phytophthora</taxon>
    </lineage>
</organism>
<proteinExistence type="predicted"/>
<dbReference type="Proteomes" id="UP000434957">
    <property type="component" value="Unassembled WGS sequence"/>
</dbReference>
<evidence type="ECO:0000313" key="4">
    <source>
        <dbReference type="EMBL" id="KAE9341419.1"/>
    </source>
</evidence>
<accession>A0A6A4FEQ5</accession>
<evidence type="ECO:0000313" key="7">
    <source>
        <dbReference type="Proteomes" id="UP000435112"/>
    </source>
</evidence>
<protein>
    <submittedName>
        <fullName evidence="4">Uncharacterized protein</fullName>
    </submittedName>
</protein>
<keyword evidence="6" id="KW-1185">Reference proteome</keyword>
<feature type="compositionally biased region" description="Polar residues" evidence="1">
    <location>
        <begin position="241"/>
        <end position="254"/>
    </location>
</feature>
<dbReference type="Proteomes" id="UP000429607">
    <property type="component" value="Unassembled WGS sequence"/>
</dbReference>
<gene>
    <name evidence="2" type="ORF">PR001_g14961</name>
    <name evidence="3" type="ORF">PR002_g11931</name>
    <name evidence="4" type="ORF">PR003_g9988</name>
</gene>
<feature type="compositionally biased region" description="Low complexity" evidence="1">
    <location>
        <begin position="121"/>
        <end position="131"/>
    </location>
</feature>